<dbReference type="OrthoDB" id="5876828at2759"/>
<evidence type="ECO:0000313" key="2">
    <source>
        <dbReference type="Proteomes" id="UP000230423"/>
    </source>
</evidence>
<reference evidence="1 2" key="1">
    <citation type="submission" date="2015-09" db="EMBL/GenBank/DDBJ databases">
        <title>Draft genome of the parasitic nematode Teladorsagia circumcincta isolate WARC Sus (inbred).</title>
        <authorList>
            <person name="Mitreva M."/>
        </authorList>
    </citation>
    <scope>NUCLEOTIDE SEQUENCE [LARGE SCALE GENOMIC DNA]</scope>
    <source>
        <strain evidence="1 2">S</strain>
    </source>
</reference>
<feature type="non-terminal residue" evidence="1">
    <location>
        <position position="1"/>
    </location>
</feature>
<gene>
    <name evidence="1" type="ORF">TELCIR_07085</name>
</gene>
<dbReference type="AlphaFoldDB" id="A0A2G9ULC5"/>
<keyword evidence="2" id="KW-1185">Reference proteome</keyword>
<protein>
    <submittedName>
        <fullName evidence="1">Uncharacterized protein</fullName>
    </submittedName>
</protein>
<accession>A0A2G9ULC5</accession>
<name>A0A2G9ULC5_TELCI</name>
<dbReference type="Proteomes" id="UP000230423">
    <property type="component" value="Unassembled WGS sequence"/>
</dbReference>
<organism evidence="1 2">
    <name type="scientific">Teladorsagia circumcincta</name>
    <name type="common">Brown stomach worm</name>
    <name type="synonym">Ostertagia circumcincta</name>
    <dbReference type="NCBI Taxonomy" id="45464"/>
    <lineage>
        <taxon>Eukaryota</taxon>
        <taxon>Metazoa</taxon>
        <taxon>Ecdysozoa</taxon>
        <taxon>Nematoda</taxon>
        <taxon>Chromadorea</taxon>
        <taxon>Rhabditida</taxon>
        <taxon>Rhabditina</taxon>
        <taxon>Rhabditomorpha</taxon>
        <taxon>Strongyloidea</taxon>
        <taxon>Trichostrongylidae</taxon>
        <taxon>Teladorsagia</taxon>
    </lineage>
</organism>
<evidence type="ECO:0000313" key="1">
    <source>
        <dbReference type="EMBL" id="PIO71027.1"/>
    </source>
</evidence>
<sequence>LEIFFRDTIPRLKLQPKLQWTAVLLLIQTFRLVFNKTYYGISRSRARFRVDAIVEAAKNWWSQVKLVDGIGMRVTYREKHQHSSIRWFTRKTVETFGMLPATITQAAILSATLSTRKACRALTALLGTSAVQAYFAKALLAFDRVLKSSLNE</sequence>
<proteinExistence type="predicted"/>
<dbReference type="EMBL" id="KZ346082">
    <property type="protein sequence ID" value="PIO71027.1"/>
    <property type="molecule type" value="Genomic_DNA"/>
</dbReference>